<dbReference type="OrthoDB" id="101946at2"/>
<dbReference type="InterPro" id="IPR011044">
    <property type="entry name" value="Quino_amine_DH_bsu"/>
</dbReference>
<dbReference type="STRING" id="1855912.LuPra_01035"/>
<organism evidence="3 4">
    <name type="scientific">Luteitalea pratensis</name>
    <dbReference type="NCBI Taxonomy" id="1855912"/>
    <lineage>
        <taxon>Bacteria</taxon>
        <taxon>Pseudomonadati</taxon>
        <taxon>Acidobacteriota</taxon>
        <taxon>Vicinamibacteria</taxon>
        <taxon>Vicinamibacterales</taxon>
        <taxon>Vicinamibacteraceae</taxon>
        <taxon>Luteitalea</taxon>
    </lineage>
</organism>
<dbReference type="Proteomes" id="UP000076079">
    <property type="component" value="Chromosome"/>
</dbReference>
<feature type="compositionally biased region" description="Low complexity" evidence="1">
    <location>
        <begin position="181"/>
        <end position="224"/>
    </location>
</feature>
<evidence type="ECO:0000256" key="2">
    <source>
        <dbReference type="SAM" id="SignalP"/>
    </source>
</evidence>
<keyword evidence="4" id="KW-1185">Reference proteome</keyword>
<evidence type="ECO:0000313" key="3">
    <source>
        <dbReference type="EMBL" id="AMY07852.1"/>
    </source>
</evidence>
<evidence type="ECO:0008006" key="5">
    <source>
        <dbReference type="Google" id="ProtNLM"/>
    </source>
</evidence>
<protein>
    <recommendedName>
        <fullName evidence="5">Outer membrane biogenesis protein BamB</fullName>
    </recommendedName>
</protein>
<reference evidence="4" key="2">
    <citation type="submission" date="2016-04" db="EMBL/GenBank/DDBJ databases">
        <title>First Complete Genome Sequence of a Subdivision 6 Acidobacterium.</title>
        <authorList>
            <person name="Huang S."/>
            <person name="Vieira S."/>
            <person name="Bunk B."/>
            <person name="Riedel T."/>
            <person name="Sproeer C."/>
            <person name="Overmann J."/>
        </authorList>
    </citation>
    <scope>NUCLEOTIDE SEQUENCE [LARGE SCALE GENOMIC DNA]</scope>
    <source>
        <strain evidence="4">DSM 100886 HEG_-6_39</strain>
    </source>
</reference>
<feature type="signal peptide" evidence="2">
    <location>
        <begin position="1"/>
        <end position="22"/>
    </location>
</feature>
<dbReference type="SUPFAM" id="SSF50969">
    <property type="entry name" value="YVTN repeat-like/Quinoprotein amine dehydrogenase"/>
    <property type="match status" value="1"/>
</dbReference>
<keyword evidence="2" id="KW-0732">Signal</keyword>
<dbReference type="KEGG" id="abac:LuPra_01035"/>
<sequence length="620" mass="61671" precursor="true">MRAFRWPLAALTCVLAGSVGLAQVGRGGTRWFAPLADAQRTSWVRVDDKISVESMAGTGFSRQWQAALGPDAGVSGGFRQGVTASGVTLFVPMSVVTGAGDRVYALDNDIAFVVWQRTLDVGDATALPSCAGAATAAATRIVPLDASATANPLARPAGPPGVGYRSQLGRAGEGAPADTVRQQAQAAARAAAPGPGAQAANTPAAGAQPAPAGGAAQASSTPAPVSATPTIRPGDVIPGAPPPDPSPRATLARPSGVVYVIARDGRLRVLGLASGKDLQPPASFLPRGARWTAPVAVGTTLYAATTGGCGSTPDGVWAIDLASESKPVVSWATNGGPIVGPVAVTSSGVLLAAVGAGTVSGDGKANAIVALDPKTLAVTDWFTRPDAEFATGPSVFRQGDREIVAAATKDGRVVLLDAAALGGADHATPLAISASVFGTGASVRRDAIALWQQGAGVVTTATTSTTTAAATATGDRATWIVVPIDGPPAAQVPRPNGPATVRGAIVALSVRESAGSLSLEPAWASGSLVSPATPLIVNGVVFALGAGAPAKGAVPGDGATLLAYDGATGKRLWTSGRAMPTPASPGSLWSGLGQVYVGTEDGTLHAFGFDDERHAIPSRR</sequence>
<reference evidence="3 4" key="1">
    <citation type="journal article" date="2016" name="Genome Announc.">
        <title>First Complete Genome Sequence of a Subdivision 6 Acidobacterium Strain.</title>
        <authorList>
            <person name="Huang S."/>
            <person name="Vieira S."/>
            <person name="Bunk B."/>
            <person name="Riedel T."/>
            <person name="Sproer C."/>
            <person name="Overmann J."/>
        </authorList>
    </citation>
    <scope>NUCLEOTIDE SEQUENCE [LARGE SCALE GENOMIC DNA]</scope>
    <source>
        <strain evidence="4">DSM 100886 HEG_-6_39</strain>
    </source>
</reference>
<gene>
    <name evidence="3" type="ORF">LuPra_01035</name>
</gene>
<dbReference type="Gene3D" id="2.130.10.10">
    <property type="entry name" value="YVTN repeat-like/Quinoprotein amine dehydrogenase"/>
    <property type="match status" value="1"/>
</dbReference>
<name>A0A143PGY9_LUTPR</name>
<proteinExistence type="predicted"/>
<feature type="region of interest" description="Disordered" evidence="1">
    <location>
        <begin position="150"/>
        <end position="251"/>
    </location>
</feature>
<dbReference type="InterPro" id="IPR015943">
    <property type="entry name" value="WD40/YVTN_repeat-like_dom_sf"/>
</dbReference>
<evidence type="ECO:0000256" key="1">
    <source>
        <dbReference type="SAM" id="MobiDB-lite"/>
    </source>
</evidence>
<evidence type="ECO:0000313" key="4">
    <source>
        <dbReference type="Proteomes" id="UP000076079"/>
    </source>
</evidence>
<accession>A0A143PGY9</accession>
<dbReference type="AlphaFoldDB" id="A0A143PGY9"/>
<dbReference type="RefSeq" id="WP_110169753.1">
    <property type="nucleotide sequence ID" value="NZ_CP015136.1"/>
</dbReference>
<feature type="chain" id="PRO_5007511369" description="Outer membrane biogenesis protein BamB" evidence="2">
    <location>
        <begin position="23"/>
        <end position="620"/>
    </location>
</feature>
<dbReference type="EMBL" id="CP015136">
    <property type="protein sequence ID" value="AMY07852.1"/>
    <property type="molecule type" value="Genomic_DNA"/>
</dbReference>